<evidence type="ECO:0000313" key="6">
    <source>
        <dbReference type="Proteomes" id="UP000251993"/>
    </source>
</evidence>
<dbReference type="GO" id="GO:0001216">
    <property type="term" value="F:DNA-binding transcription activator activity"/>
    <property type="evidence" value="ECO:0007669"/>
    <property type="project" value="InterPro"/>
</dbReference>
<dbReference type="PROSITE" id="PS00717">
    <property type="entry name" value="SIGMA54_1"/>
    <property type="match status" value="1"/>
</dbReference>
<dbReference type="Pfam" id="PF13377">
    <property type="entry name" value="Peripla_BP_3"/>
    <property type="match status" value="1"/>
</dbReference>
<evidence type="ECO:0000313" key="5">
    <source>
        <dbReference type="EMBL" id="AXE21046.1"/>
    </source>
</evidence>
<keyword evidence="6" id="KW-1185">Reference proteome</keyword>
<evidence type="ECO:0000256" key="3">
    <source>
        <dbReference type="ARBA" id="ARBA00023163"/>
    </source>
</evidence>
<reference evidence="5 6" key="1">
    <citation type="submission" date="2018-07" db="EMBL/GenBank/DDBJ databases">
        <title>Genome sequencing of Runella.</title>
        <authorList>
            <person name="Baek M.-G."/>
            <person name="Yi H."/>
        </authorList>
    </citation>
    <scope>NUCLEOTIDE SEQUENCE [LARGE SCALE GENOMIC DNA]</scope>
    <source>
        <strain evidence="5 6">HYN0085</strain>
    </source>
</reference>
<dbReference type="InterPro" id="IPR000843">
    <property type="entry name" value="HTH_LacI"/>
</dbReference>
<dbReference type="InterPro" id="IPR046335">
    <property type="entry name" value="LacI/GalR-like_sensor"/>
</dbReference>
<dbReference type="PANTHER" id="PTHR30146:SF109">
    <property type="entry name" value="HTH-TYPE TRANSCRIPTIONAL REGULATOR GALS"/>
    <property type="match status" value="1"/>
</dbReference>
<protein>
    <submittedName>
        <fullName evidence="5">LacI family transcriptional regulator</fullName>
    </submittedName>
</protein>
<dbReference type="InterPro" id="IPR028082">
    <property type="entry name" value="Peripla_BP_I"/>
</dbReference>
<proteinExistence type="predicted"/>
<gene>
    <name evidence="5" type="ORF">DR864_26580</name>
</gene>
<evidence type="ECO:0000259" key="4">
    <source>
        <dbReference type="PROSITE" id="PS50932"/>
    </source>
</evidence>
<dbReference type="SMART" id="SM00354">
    <property type="entry name" value="HTH_LACI"/>
    <property type="match status" value="1"/>
</dbReference>
<dbReference type="SUPFAM" id="SSF47413">
    <property type="entry name" value="lambda repressor-like DNA-binding domains"/>
    <property type="match status" value="1"/>
</dbReference>
<dbReference type="PROSITE" id="PS50932">
    <property type="entry name" value="HTH_LACI_2"/>
    <property type="match status" value="1"/>
</dbReference>
<dbReference type="CDD" id="cd06267">
    <property type="entry name" value="PBP1_LacI_sugar_binding-like"/>
    <property type="match status" value="1"/>
</dbReference>
<evidence type="ECO:0000256" key="1">
    <source>
        <dbReference type="ARBA" id="ARBA00023015"/>
    </source>
</evidence>
<sequence>MAADRPVTIKDIARKFKCSPSTVSRALNNHPLINEDTRRNLQEYAQKVGYQRNSVSLSLLNKRTGTLGVIVPTLNHQHETAIIEGLQSILQPLGYLMNICVSNESYLLEKEYVEKLLANRVEGIFLSISQETYDSGHYEHLESIIQRKVPLIFIDREYEGFDACRVTIDDYYGAFAATEHLIKMGCQRIAHLKGPHGLAVTEQRYKGYVDCLAKYQFPLDEELIVTTNFGVESAIIPTQRLLALPQPPDGIFGVNDQVAIGAMYVVRENGLEVPNQVAIVGFDDSPISAYIHPTLTTVKRPGKQIGTEASRIFLSQLKDSSANQLTENIVLSASLIVRESTLKTNLSPDQGS</sequence>
<keyword evidence="3" id="KW-0804">Transcription</keyword>
<dbReference type="GO" id="GO:0016987">
    <property type="term" value="F:sigma factor activity"/>
    <property type="evidence" value="ECO:0007669"/>
    <property type="project" value="InterPro"/>
</dbReference>
<dbReference type="Gene3D" id="1.10.260.40">
    <property type="entry name" value="lambda repressor-like DNA-binding domains"/>
    <property type="match status" value="1"/>
</dbReference>
<dbReference type="InterPro" id="IPR000394">
    <property type="entry name" value="RNA_pol_sigma_54"/>
</dbReference>
<dbReference type="Pfam" id="PF00356">
    <property type="entry name" value="LacI"/>
    <property type="match status" value="1"/>
</dbReference>
<feature type="domain" description="HTH lacI-type" evidence="4">
    <location>
        <begin position="7"/>
        <end position="61"/>
    </location>
</feature>
<dbReference type="Proteomes" id="UP000251993">
    <property type="component" value="Chromosome"/>
</dbReference>
<dbReference type="EMBL" id="CP030850">
    <property type="protein sequence ID" value="AXE21046.1"/>
    <property type="molecule type" value="Genomic_DNA"/>
</dbReference>
<organism evidence="5 6">
    <name type="scientific">Runella rosea</name>
    <dbReference type="NCBI Taxonomy" id="2259595"/>
    <lineage>
        <taxon>Bacteria</taxon>
        <taxon>Pseudomonadati</taxon>
        <taxon>Bacteroidota</taxon>
        <taxon>Cytophagia</taxon>
        <taxon>Cytophagales</taxon>
        <taxon>Spirosomataceae</taxon>
        <taxon>Runella</taxon>
    </lineage>
</organism>
<dbReference type="Gene3D" id="3.40.50.2300">
    <property type="match status" value="2"/>
</dbReference>
<accession>A0A344TQX5</accession>
<dbReference type="CDD" id="cd01392">
    <property type="entry name" value="HTH_LacI"/>
    <property type="match status" value="1"/>
</dbReference>
<keyword evidence="2" id="KW-0238">DNA-binding</keyword>
<dbReference type="SUPFAM" id="SSF53822">
    <property type="entry name" value="Periplasmic binding protein-like I"/>
    <property type="match status" value="1"/>
</dbReference>
<keyword evidence="1" id="KW-0805">Transcription regulation</keyword>
<name>A0A344TQX5_9BACT</name>
<evidence type="ECO:0000256" key="2">
    <source>
        <dbReference type="ARBA" id="ARBA00023125"/>
    </source>
</evidence>
<dbReference type="InterPro" id="IPR010982">
    <property type="entry name" value="Lambda_DNA-bd_dom_sf"/>
</dbReference>
<dbReference type="PANTHER" id="PTHR30146">
    <property type="entry name" value="LACI-RELATED TRANSCRIPTIONAL REPRESSOR"/>
    <property type="match status" value="1"/>
</dbReference>
<dbReference type="KEGG" id="run:DR864_26580"/>
<dbReference type="RefSeq" id="WP_114069809.1">
    <property type="nucleotide sequence ID" value="NZ_CP030850.1"/>
</dbReference>
<dbReference type="GO" id="GO:0000976">
    <property type="term" value="F:transcription cis-regulatory region binding"/>
    <property type="evidence" value="ECO:0007669"/>
    <property type="project" value="TreeGrafter"/>
</dbReference>
<dbReference type="OrthoDB" id="833520at2"/>
<dbReference type="AlphaFoldDB" id="A0A344TQX5"/>